<dbReference type="GO" id="GO:0015031">
    <property type="term" value="P:protein transport"/>
    <property type="evidence" value="ECO:0007669"/>
    <property type="project" value="UniProtKB-KW"/>
</dbReference>
<dbReference type="PANTHER" id="PTHR12961:SF0">
    <property type="entry name" value="CONSERVED OLIGOMERIC GOLGI COMPLEX SUBUNIT 2"/>
    <property type="match status" value="1"/>
</dbReference>
<evidence type="ECO:0000313" key="12">
    <source>
        <dbReference type="Proteomes" id="UP001211065"/>
    </source>
</evidence>
<dbReference type="Pfam" id="PF06148">
    <property type="entry name" value="COG2_N"/>
    <property type="match status" value="1"/>
</dbReference>
<comment type="similarity">
    <text evidence="2">Belongs to the COG2 family.</text>
</comment>
<dbReference type="InterPro" id="IPR009316">
    <property type="entry name" value="COG2"/>
</dbReference>
<dbReference type="GO" id="GO:0017119">
    <property type="term" value="C:Golgi transport complex"/>
    <property type="evidence" value="ECO:0007669"/>
    <property type="project" value="TreeGrafter"/>
</dbReference>
<protein>
    <recommendedName>
        <fullName evidence="3">Conserved oligomeric Golgi complex subunit 2</fullName>
    </recommendedName>
    <alternativeName>
        <fullName evidence="8">Component of oligomeric Golgi complex 2</fullName>
    </alternativeName>
</protein>
<name>A0AAD5U6B8_9FUNG</name>
<evidence type="ECO:0000259" key="10">
    <source>
        <dbReference type="Pfam" id="PF12022"/>
    </source>
</evidence>
<dbReference type="AlphaFoldDB" id="A0AAD5U6B8"/>
<dbReference type="EMBL" id="JADGJW010000052">
    <property type="protein sequence ID" value="KAJ3225799.1"/>
    <property type="molecule type" value="Genomic_DNA"/>
</dbReference>
<keyword evidence="12" id="KW-1185">Reference proteome</keyword>
<feature type="domain" description="COG complex component COG2 C-terminal" evidence="10">
    <location>
        <begin position="852"/>
        <end position="1164"/>
    </location>
</feature>
<evidence type="ECO:0000313" key="11">
    <source>
        <dbReference type="EMBL" id="KAJ3225799.1"/>
    </source>
</evidence>
<evidence type="ECO:0000256" key="2">
    <source>
        <dbReference type="ARBA" id="ARBA00007603"/>
    </source>
</evidence>
<dbReference type="InterPro" id="IPR024603">
    <property type="entry name" value="COG_complex_COG2_C"/>
</dbReference>
<evidence type="ECO:0000256" key="8">
    <source>
        <dbReference type="ARBA" id="ARBA00031344"/>
    </source>
</evidence>
<feature type="domain" description="Conserved oligomeric Golgi complex subunit 2 N-terminal" evidence="9">
    <location>
        <begin position="487"/>
        <end position="558"/>
    </location>
</feature>
<keyword evidence="4" id="KW-0813">Transport</keyword>
<sequence>MKLISDQSLISLVNASLNNLEADTFSDTLTPTKLMDCTNKAIKNLIETENQGLKNASVRALCGLVSIYKVVLQPDQLENVKNYFKEKKSLKNQKTMKLSLCLLIILAHQIKSTKELKELMENFFSVDMKLESFQVLLACYFISKQLPFASNLIKECLNFNLITSKESLYLIQGVFGSGSFFGLKELAITALDLSMLETGNENFSVITLIFYLTRENLFQKENIDIGFWFIRQFLNSTVPDQKINKFFPGLLKIYVKEIFKPNGAFKKLSERDLNSIFFDHHSNKIGKQLALYYVLQYKKFFSTVKKTGISHLLDYSEEFYFGLPIKLLLESAKKQIIFITLFSLVMEYFPQLADALSFLENEDRLNRLNYVSEDILLGVIKKRSVDYMGEFTDPENVLPITFVVWIFDTFELVDIELLQYVCLDFLPELINSQQFGSEKQIFLIFLSSELCLEYRLPKRNLNAMNVQRNPSSTVSSPTDTSVTLPVSFDRSQFLSADYSSSTFLAARRKIPLEIIKSELNQTVKHLKLELVDLINKDYADFIHLSTRLVGLDKILTNINQPLNIFKSDVKAVEGNFQSFVSDLEKKLEERKQISEKKSILNLFVGVNESVTKVEELLENSVKENESSEDSLIDGKLIERVAIEFNQLQYLCSEGKDYPFVKNVEWRIIKIKDTLSNSLTNALKSAFTTVSLNPNDQSALDSVTQFLRTYLIVDKVKDAEEVFSQVLVLPIVKELVVKENFLADKSESFSKLELIYKKFLDYSEKNLYEVINCARKSLRGTSFDFAIDCLFKIFIDFVTRELTVIFNPGQPLKFQKNYIKTTEFLSNFEMKFFREKQQYLNFRASAVYQEFLKKWQIQIYFQVVSRKINEMFSTAGDEEKFGEINCDLGSSENGYELQLCLKNSQIFYDCVESCWSDNYFLYTLSDKFWKLTQELIGRYNLWIKQSLPTYKLDEDKSLLINEEENILVKILYLNKDLRNLKIRLLNLLKNQILLVTPANNNAELLKILEENFNQSLSEMMENLEVLNSILKNLLLKRCLDSVKLVKNIPRDFRASARELPTEASYFIPQIFQPLENFRKILNEKFNENKENIHNNNGFIKEISSVLITDVSSNFIKTVKETLKQTKSIEDSFRRLKKKKNPNTGSSTENSTSFEDIVKKQMMLDVKKFCSISLTDFNINLEVNDKEYKNFFEEYNLEGSFDDVS</sequence>
<organism evidence="11 12">
    <name type="scientific">Clydaea vesicula</name>
    <dbReference type="NCBI Taxonomy" id="447962"/>
    <lineage>
        <taxon>Eukaryota</taxon>
        <taxon>Fungi</taxon>
        <taxon>Fungi incertae sedis</taxon>
        <taxon>Chytridiomycota</taxon>
        <taxon>Chytridiomycota incertae sedis</taxon>
        <taxon>Chytridiomycetes</taxon>
        <taxon>Lobulomycetales</taxon>
        <taxon>Lobulomycetaceae</taxon>
        <taxon>Clydaea</taxon>
    </lineage>
</organism>
<accession>A0AAD5U6B8</accession>
<evidence type="ECO:0000256" key="1">
    <source>
        <dbReference type="ARBA" id="ARBA00004395"/>
    </source>
</evidence>
<evidence type="ECO:0000256" key="3">
    <source>
        <dbReference type="ARBA" id="ARBA00020977"/>
    </source>
</evidence>
<keyword evidence="7" id="KW-0472">Membrane</keyword>
<dbReference type="Proteomes" id="UP001211065">
    <property type="component" value="Unassembled WGS sequence"/>
</dbReference>
<evidence type="ECO:0000256" key="5">
    <source>
        <dbReference type="ARBA" id="ARBA00022927"/>
    </source>
</evidence>
<dbReference type="GO" id="GO:0000139">
    <property type="term" value="C:Golgi membrane"/>
    <property type="evidence" value="ECO:0007669"/>
    <property type="project" value="UniProtKB-SubCell"/>
</dbReference>
<keyword evidence="6" id="KW-0333">Golgi apparatus</keyword>
<proteinExistence type="inferred from homology"/>
<comment type="caution">
    <text evidence="11">The sequence shown here is derived from an EMBL/GenBank/DDBJ whole genome shotgun (WGS) entry which is preliminary data.</text>
</comment>
<dbReference type="GO" id="GO:0007030">
    <property type="term" value="P:Golgi organization"/>
    <property type="evidence" value="ECO:0007669"/>
    <property type="project" value="InterPro"/>
</dbReference>
<evidence type="ECO:0000259" key="9">
    <source>
        <dbReference type="Pfam" id="PF06148"/>
    </source>
</evidence>
<dbReference type="GO" id="GO:0006891">
    <property type="term" value="P:intra-Golgi vesicle-mediated transport"/>
    <property type="evidence" value="ECO:0007669"/>
    <property type="project" value="TreeGrafter"/>
</dbReference>
<evidence type="ECO:0000256" key="7">
    <source>
        <dbReference type="ARBA" id="ARBA00023136"/>
    </source>
</evidence>
<gene>
    <name evidence="11" type="primary">COG2_2</name>
    <name evidence="11" type="ORF">HK099_006197</name>
</gene>
<dbReference type="InterPro" id="IPR024602">
    <property type="entry name" value="COG_su2_N"/>
</dbReference>
<keyword evidence="5" id="KW-0653">Protein transport</keyword>
<dbReference type="PANTHER" id="PTHR12961">
    <property type="entry name" value="CONSERVED OLIGOMERIC GOLGI COMPLEX COMPONENT 2"/>
    <property type="match status" value="1"/>
</dbReference>
<evidence type="ECO:0000256" key="4">
    <source>
        <dbReference type="ARBA" id="ARBA00022448"/>
    </source>
</evidence>
<evidence type="ECO:0000256" key="6">
    <source>
        <dbReference type="ARBA" id="ARBA00023034"/>
    </source>
</evidence>
<comment type="subcellular location">
    <subcellularLocation>
        <location evidence="1">Golgi apparatus membrane</location>
        <topology evidence="1">Peripheral membrane protein</topology>
    </subcellularLocation>
</comment>
<dbReference type="Pfam" id="PF12022">
    <property type="entry name" value="COG2_C"/>
    <property type="match status" value="1"/>
</dbReference>
<reference evidence="11" key="1">
    <citation type="submission" date="2020-05" db="EMBL/GenBank/DDBJ databases">
        <title>Phylogenomic resolution of chytrid fungi.</title>
        <authorList>
            <person name="Stajich J.E."/>
            <person name="Amses K."/>
            <person name="Simmons R."/>
            <person name="Seto K."/>
            <person name="Myers J."/>
            <person name="Bonds A."/>
            <person name="Quandt C.A."/>
            <person name="Barry K."/>
            <person name="Liu P."/>
            <person name="Grigoriev I."/>
            <person name="Longcore J.E."/>
            <person name="James T.Y."/>
        </authorList>
    </citation>
    <scope>NUCLEOTIDE SEQUENCE</scope>
    <source>
        <strain evidence="11">JEL0476</strain>
    </source>
</reference>